<name>A0ABP4AF26_9PSEU</name>
<dbReference type="RefSeq" id="WP_343941429.1">
    <property type="nucleotide sequence ID" value="NZ_BAAAHP010000069.1"/>
</dbReference>
<dbReference type="Pfam" id="PF13204">
    <property type="entry name" value="Apiosidase"/>
    <property type="match status" value="1"/>
</dbReference>
<evidence type="ECO:0000259" key="2">
    <source>
        <dbReference type="Pfam" id="PF13204"/>
    </source>
</evidence>
<dbReference type="Pfam" id="PF12904">
    <property type="entry name" value="Collagen_bind_2"/>
    <property type="match status" value="1"/>
</dbReference>
<dbReference type="InterPro" id="IPR024749">
    <property type="entry name" value="Collagen-bd_put"/>
</dbReference>
<gene>
    <name evidence="3" type="ORF">GCM10009559_24340</name>
</gene>
<reference evidence="4" key="1">
    <citation type="journal article" date="2019" name="Int. J. Syst. Evol. Microbiol.">
        <title>The Global Catalogue of Microorganisms (GCM) 10K type strain sequencing project: providing services to taxonomists for standard genome sequencing and annotation.</title>
        <authorList>
            <consortium name="The Broad Institute Genomics Platform"/>
            <consortium name="The Broad Institute Genome Sequencing Center for Infectious Disease"/>
            <person name="Wu L."/>
            <person name="Ma J."/>
        </authorList>
    </citation>
    <scope>NUCLEOTIDE SEQUENCE [LARGE SCALE GENOMIC DNA]</scope>
    <source>
        <strain evidence="4">JCM 11117</strain>
    </source>
</reference>
<dbReference type="SUPFAM" id="SSF51445">
    <property type="entry name" value="(Trans)glycosidases"/>
    <property type="match status" value="1"/>
</dbReference>
<evidence type="ECO:0000313" key="4">
    <source>
        <dbReference type="Proteomes" id="UP001499967"/>
    </source>
</evidence>
<evidence type="ECO:0000313" key="3">
    <source>
        <dbReference type="EMBL" id="GAA0934071.1"/>
    </source>
</evidence>
<organism evidence="3 4">
    <name type="scientific">Pseudonocardia zijingensis</name>
    <dbReference type="NCBI Taxonomy" id="153376"/>
    <lineage>
        <taxon>Bacteria</taxon>
        <taxon>Bacillati</taxon>
        <taxon>Actinomycetota</taxon>
        <taxon>Actinomycetes</taxon>
        <taxon>Pseudonocardiales</taxon>
        <taxon>Pseudonocardiaceae</taxon>
        <taxon>Pseudonocardia</taxon>
    </lineage>
</organism>
<feature type="domain" description="Putative collagen-binding" evidence="1">
    <location>
        <begin position="361"/>
        <end position="444"/>
    </location>
</feature>
<dbReference type="PANTHER" id="PTHR37836">
    <property type="entry name" value="LMO1036 PROTEIN"/>
    <property type="match status" value="1"/>
</dbReference>
<protein>
    <submittedName>
        <fullName evidence="3">Glycoside hydrolase family 140 protein</fullName>
    </submittedName>
</protein>
<sequence>MAVVSALLAAVLGGPAEPQQEPPRQASPQQLPPLRVSDDGRYFVHEDGTPFFWLADTAWSIFVNLDRAEVERYLDARAQQGFTVIQAVAVFPQAGGPGPNRYGHDPLADGLTPAVAPGPDDDYWDHVDFVVAAAAQRGLRIGLLPVWADKQVGKLVTTSNARAYGEFLGARYGRNVVWIMGGDHGADGVEDVWRRLAEGVAVGVNGGEDYTGLLMTYHPRGDQTSAEWFHGDGWLSFNMLQGGHCRRWDNLLGLIEGNWAQTPPKPFLDGESIYEDHPICWKPEDGFATEADVRRNAYWSVFGGAAGHTYGHHAVWQFLTEDREASLGARGTWTAALDFPAGKQMRHVRALVESRPYLTRVPDQSIVAAGDVRATRDAGGSYLMAYTVDGEPFALDTTGLSGPALRAWWFDPRTGTATDAGPAQRGPSIEFAPPERVDFVLVVDDAARGFAPPGDHRR</sequence>
<proteinExistence type="predicted"/>
<dbReference type="PANTHER" id="PTHR37836:SF3">
    <property type="entry name" value="ENDOGLUCANASE"/>
    <property type="match status" value="1"/>
</dbReference>
<dbReference type="InterPro" id="IPR025277">
    <property type="entry name" value="Apiosidase-like_cat_dom"/>
</dbReference>
<dbReference type="EMBL" id="BAAAHP010000069">
    <property type="protein sequence ID" value="GAA0934071.1"/>
    <property type="molecule type" value="Genomic_DNA"/>
</dbReference>
<keyword evidence="3" id="KW-0378">Hydrolase</keyword>
<keyword evidence="4" id="KW-1185">Reference proteome</keyword>
<dbReference type="GO" id="GO:0016787">
    <property type="term" value="F:hydrolase activity"/>
    <property type="evidence" value="ECO:0007669"/>
    <property type="project" value="UniProtKB-KW"/>
</dbReference>
<dbReference type="InterPro" id="IPR017853">
    <property type="entry name" value="GH"/>
</dbReference>
<evidence type="ECO:0000259" key="1">
    <source>
        <dbReference type="Pfam" id="PF12904"/>
    </source>
</evidence>
<feature type="domain" description="Apiosidase-like catalytic" evidence="2">
    <location>
        <begin position="37"/>
        <end position="358"/>
    </location>
</feature>
<dbReference type="Gene3D" id="3.20.20.80">
    <property type="entry name" value="Glycosidases"/>
    <property type="match status" value="1"/>
</dbReference>
<accession>A0ABP4AF26</accession>
<comment type="caution">
    <text evidence="3">The sequence shown here is derived from an EMBL/GenBank/DDBJ whole genome shotgun (WGS) entry which is preliminary data.</text>
</comment>
<dbReference type="Proteomes" id="UP001499967">
    <property type="component" value="Unassembled WGS sequence"/>
</dbReference>